<evidence type="ECO:0000256" key="9">
    <source>
        <dbReference type="HAMAP-Rule" id="MF_00834"/>
    </source>
</evidence>
<evidence type="ECO:0000313" key="10">
    <source>
        <dbReference type="EMBL" id="MDC0740256.1"/>
    </source>
</evidence>
<feature type="binding site" evidence="9">
    <location>
        <position position="259"/>
    </location>
    <ligand>
        <name>pyridoxal 5'-phosphate</name>
        <dbReference type="ChEBI" id="CHEBI:597326"/>
    </ligand>
</feature>
<dbReference type="InterPro" id="IPR015422">
    <property type="entry name" value="PyrdxlP-dep_Trfase_small"/>
</dbReference>
<dbReference type="PANTHER" id="PTHR42684:SF3">
    <property type="entry name" value="ADENOSYLMETHIONINE-8-AMINO-7-OXONONANOATE AMINOTRANSFERASE"/>
    <property type="match status" value="1"/>
</dbReference>
<evidence type="ECO:0000256" key="8">
    <source>
        <dbReference type="ARBA" id="ARBA00048449"/>
    </source>
</evidence>
<feature type="site" description="Participates in the substrate recognition with KAPA and in a stacking interaction with the adenine ring of SAM" evidence="9">
    <location>
        <position position="27"/>
    </location>
</feature>
<dbReference type="SUPFAM" id="SSF53383">
    <property type="entry name" value="PLP-dependent transferases"/>
    <property type="match status" value="1"/>
</dbReference>
<feature type="modified residue" description="N6-(pyridoxal phosphate)lysine" evidence="9">
    <location>
        <position position="288"/>
    </location>
</feature>
<feature type="binding site" evidence="9">
    <location>
        <begin position="125"/>
        <end position="126"/>
    </location>
    <ligand>
        <name>pyridoxal 5'-phosphate</name>
        <dbReference type="ChEBI" id="CHEBI:597326"/>
    </ligand>
</feature>
<comment type="caution">
    <text evidence="10">The sequence shown here is derived from an EMBL/GenBank/DDBJ whole genome shotgun (WGS) entry which is preliminary data.</text>
</comment>
<dbReference type="InterPro" id="IPR015421">
    <property type="entry name" value="PyrdxlP-dep_Trfase_major"/>
</dbReference>
<proteinExistence type="inferred from homology"/>
<keyword evidence="7 9" id="KW-0663">Pyridoxal phosphate</keyword>
<feature type="binding site" evidence="9">
    <location>
        <position position="321"/>
    </location>
    <ligand>
        <name>substrate</name>
    </ligand>
</feature>
<dbReference type="Proteomes" id="UP001221411">
    <property type="component" value="Unassembled WGS sequence"/>
</dbReference>
<sequence length="445" mass="48277">MTKVDDKRAARRAEIVRADKQYVWHPYTPMQRYIDEVDPLVVERAAGARFFDVDGRSYLDANSSWWVSTLGHNHPRLVAALARQAEKLCHVSLAGVTHEGAAKLGEELVAIAPPGLTKVFFSDDGSTAVEVALKLAVQMWHNEGRPARRRFVALDGAFHGETIGAASLGGVEVFRKPFAGVLLECIHVPTPEGDAPSDAGYARAFEALEKLLAEGSDTIAAVVLEPLVQGATGMRMYDAAYLRHARALCDRYDVLLVIDEVFTGYGRTGSMWACERAGITPDLMCCAKGFSGGMFPMAATLATRRVFDAFLGAPERAFYYGHSFCGNPLGAAIAREVLAIFREEEILAKAQPKAARIAKVFASMGEIPGVSRARSLGMIGALDLSKGAGYLSELGWRVYAEARRRGAYLRPLGDVVYVAPPLTITDDDLETLLGIVEESVRAALR</sequence>
<keyword evidence="6 9" id="KW-0093">Biotin biosynthesis</keyword>
<dbReference type="NCBIfam" id="TIGR00508">
    <property type="entry name" value="bioA"/>
    <property type="match status" value="1"/>
</dbReference>
<keyword evidence="4 9" id="KW-0808">Transferase</keyword>
<dbReference type="InterPro" id="IPR005815">
    <property type="entry name" value="BioA"/>
</dbReference>
<dbReference type="EC" id="2.6.1.62" evidence="9"/>
<evidence type="ECO:0000313" key="11">
    <source>
        <dbReference type="Proteomes" id="UP001221411"/>
    </source>
</evidence>
<evidence type="ECO:0000256" key="2">
    <source>
        <dbReference type="ARBA" id="ARBA00005063"/>
    </source>
</evidence>
<keyword evidence="5 9" id="KW-0949">S-adenosyl-L-methionine</keyword>
<dbReference type="InterPro" id="IPR049704">
    <property type="entry name" value="Aminotrans_3_PPA_site"/>
</dbReference>
<comment type="function">
    <text evidence="9">Catalyzes the transfer of the alpha-amino group from S-adenosyl-L-methionine (SAM) to 7-keto-8-aminopelargonic acid (KAPA) to form 7,8-diaminopelargonic acid (DAPA). It is the only aminotransferase known to utilize SAM as an amino donor.</text>
</comment>
<comment type="cofactor">
    <cofactor evidence="1 9">
        <name>pyridoxal 5'-phosphate</name>
        <dbReference type="ChEBI" id="CHEBI:597326"/>
    </cofactor>
</comment>
<evidence type="ECO:0000256" key="5">
    <source>
        <dbReference type="ARBA" id="ARBA00022691"/>
    </source>
</evidence>
<feature type="binding site" evidence="9">
    <location>
        <begin position="322"/>
        <end position="323"/>
    </location>
    <ligand>
        <name>pyridoxal 5'-phosphate</name>
        <dbReference type="ChEBI" id="CHEBI:597326"/>
    </ligand>
</feature>
<comment type="similarity">
    <text evidence="9">Belongs to the class-III pyridoxal-phosphate-dependent aminotransferase family. BioA subfamily.</text>
</comment>
<dbReference type="GO" id="GO:0004015">
    <property type="term" value="F:adenosylmethionine-8-amino-7-oxononanoate transaminase activity"/>
    <property type="evidence" value="ECO:0007669"/>
    <property type="project" value="UniProtKB-EC"/>
</dbReference>
<keyword evidence="3 9" id="KW-0032">Aminotransferase</keyword>
<dbReference type="EMBL" id="JAQNDO010000001">
    <property type="protein sequence ID" value="MDC0740256.1"/>
    <property type="molecule type" value="Genomic_DNA"/>
</dbReference>
<dbReference type="PIRSF" id="PIRSF000521">
    <property type="entry name" value="Transaminase_4ab_Lys_Orn"/>
    <property type="match status" value="1"/>
</dbReference>
<dbReference type="HAMAP" id="MF_00834">
    <property type="entry name" value="BioA"/>
    <property type="match status" value="1"/>
</dbReference>
<evidence type="ECO:0000256" key="4">
    <source>
        <dbReference type="ARBA" id="ARBA00022679"/>
    </source>
</evidence>
<dbReference type="Gene3D" id="3.40.640.10">
    <property type="entry name" value="Type I PLP-dependent aspartate aminotransferase-like (Major domain)"/>
    <property type="match status" value="1"/>
</dbReference>
<dbReference type="RefSeq" id="WP_271915273.1">
    <property type="nucleotide sequence ID" value="NZ_JAQNDO010000001.1"/>
</dbReference>
<dbReference type="Pfam" id="PF00202">
    <property type="entry name" value="Aminotran_3"/>
    <property type="match status" value="1"/>
</dbReference>
<dbReference type="CDD" id="cd00610">
    <property type="entry name" value="OAT_like"/>
    <property type="match status" value="1"/>
</dbReference>
<dbReference type="InterPro" id="IPR015424">
    <property type="entry name" value="PyrdxlP-dep_Trfase"/>
</dbReference>
<dbReference type="Gene3D" id="3.90.1150.10">
    <property type="entry name" value="Aspartate Aminotransferase, domain 1"/>
    <property type="match status" value="1"/>
</dbReference>
<comment type="pathway">
    <text evidence="2 9">Cofactor biosynthesis; biotin biosynthesis; 7,8-diaminononanoate from 8-amino-7-oxononanoate (SAM route): step 1/1.</text>
</comment>
<feature type="binding site" evidence="9">
    <location>
        <position position="410"/>
    </location>
    <ligand>
        <name>substrate</name>
    </ligand>
</feature>
<accession>A0ABT5EER4</accession>
<comment type="subunit">
    <text evidence="9">Homodimer.</text>
</comment>
<organism evidence="10 11">
    <name type="scientific">Polyangium mundeleinium</name>
    <dbReference type="NCBI Taxonomy" id="2995306"/>
    <lineage>
        <taxon>Bacteria</taxon>
        <taxon>Pseudomonadati</taxon>
        <taxon>Myxococcota</taxon>
        <taxon>Polyangia</taxon>
        <taxon>Polyangiales</taxon>
        <taxon>Polyangiaceae</taxon>
        <taxon>Polyangium</taxon>
    </lineage>
</organism>
<protein>
    <recommendedName>
        <fullName evidence="9">Adenosylmethionine-8-amino-7-oxononanoate aminotransferase</fullName>
        <ecNumber evidence="9">2.6.1.62</ecNumber>
    </recommendedName>
    <alternativeName>
        <fullName evidence="9">7,8-diamino-pelargonic acid aminotransferase</fullName>
        <shortName evidence="9">DAPA AT</shortName>
        <shortName evidence="9">DAPA aminotransferase</shortName>
    </alternativeName>
    <alternativeName>
        <fullName evidence="9">7,8-diaminononanoate synthase</fullName>
        <shortName evidence="9">DANS</shortName>
    </alternativeName>
    <alternativeName>
        <fullName evidence="9">Diaminopelargonic acid synthase</fullName>
    </alternativeName>
</protein>
<evidence type="ECO:0000256" key="1">
    <source>
        <dbReference type="ARBA" id="ARBA00001933"/>
    </source>
</evidence>
<keyword evidence="9" id="KW-0963">Cytoplasm</keyword>
<dbReference type="InterPro" id="IPR005814">
    <property type="entry name" value="Aminotrans_3"/>
</dbReference>
<feature type="binding site" evidence="9">
    <location>
        <position position="288"/>
    </location>
    <ligand>
        <name>substrate</name>
    </ligand>
</feature>
<dbReference type="PROSITE" id="PS00600">
    <property type="entry name" value="AA_TRANSFER_CLASS_3"/>
    <property type="match status" value="1"/>
</dbReference>
<comment type="caution">
    <text evidence="9">Lacks conserved residue(s) required for the propagation of feature annotation.</text>
</comment>
<evidence type="ECO:0000256" key="6">
    <source>
        <dbReference type="ARBA" id="ARBA00022756"/>
    </source>
</evidence>
<feature type="binding site" evidence="9">
    <location>
        <position position="65"/>
    </location>
    <ligand>
        <name>substrate</name>
    </ligand>
</feature>
<comment type="catalytic activity">
    <reaction evidence="8 9">
        <text>(8S)-8-amino-7-oxononanoate + S-adenosyl-L-methionine = S-adenosyl-4-methylsulfanyl-2-oxobutanoate + (7R,8S)-7,8-diammoniononanoate</text>
        <dbReference type="Rhea" id="RHEA:16861"/>
        <dbReference type="ChEBI" id="CHEBI:16490"/>
        <dbReference type="ChEBI" id="CHEBI:59789"/>
        <dbReference type="ChEBI" id="CHEBI:149468"/>
        <dbReference type="ChEBI" id="CHEBI:149469"/>
        <dbReference type="EC" id="2.6.1.62"/>
    </reaction>
</comment>
<dbReference type="PANTHER" id="PTHR42684">
    <property type="entry name" value="ADENOSYLMETHIONINE-8-AMINO-7-OXONONANOATE AMINOTRANSFERASE"/>
    <property type="match status" value="1"/>
</dbReference>
<comment type="subcellular location">
    <subcellularLocation>
        <location evidence="9">Cytoplasm</location>
    </subcellularLocation>
</comment>
<gene>
    <name evidence="9 10" type="primary">bioA</name>
    <name evidence="10" type="ORF">POL67_02785</name>
</gene>
<reference evidence="10 11" key="1">
    <citation type="submission" date="2022-11" db="EMBL/GenBank/DDBJ databases">
        <title>Minimal conservation of predation-associated metabolite biosynthetic gene clusters underscores biosynthetic potential of Myxococcota including descriptions for ten novel species: Archangium lansinium sp. nov., Myxococcus landrumus sp. nov., Nannocystis bai.</title>
        <authorList>
            <person name="Ahearne A."/>
            <person name="Stevens C."/>
            <person name="Dowd S."/>
        </authorList>
    </citation>
    <scope>NUCLEOTIDE SEQUENCE [LARGE SCALE GENOMIC DNA]</scope>
    <source>
        <strain evidence="10 11">RJM3</strain>
    </source>
</reference>
<evidence type="ECO:0000256" key="3">
    <source>
        <dbReference type="ARBA" id="ARBA00022576"/>
    </source>
</evidence>
<keyword evidence="11" id="KW-1185">Reference proteome</keyword>
<evidence type="ECO:0000256" key="7">
    <source>
        <dbReference type="ARBA" id="ARBA00022898"/>
    </source>
</evidence>
<name>A0ABT5EER4_9BACT</name>